<feature type="region of interest" description="Disordered" evidence="1">
    <location>
        <begin position="32"/>
        <end position="52"/>
    </location>
</feature>
<dbReference type="AlphaFoldDB" id="A0A975IMS9"/>
<accession>A0A975IMS9</accession>
<evidence type="ECO:0000259" key="3">
    <source>
        <dbReference type="Pfam" id="PF09995"/>
    </source>
</evidence>
<dbReference type="KEGG" id="aarc:G127AT_10675"/>
<organism evidence="4 5">
    <name type="scientific">Agromyces archimandritae</name>
    <dbReference type="NCBI Taxonomy" id="2781962"/>
    <lineage>
        <taxon>Bacteria</taxon>
        <taxon>Bacillati</taxon>
        <taxon>Actinomycetota</taxon>
        <taxon>Actinomycetes</taxon>
        <taxon>Micrococcales</taxon>
        <taxon>Microbacteriaceae</taxon>
        <taxon>Agromyces</taxon>
    </lineage>
</organism>
<evidence type="ECO:0000256" key="1">
    <source>
        <dbReference type="SAM" id="MobiDB-lite"/>
    </source>
</evidence>
<feature type="domain" description="ER-bound oxygenase mpaB/mpaB'/Rubber oxygenase catalytic" evidence="3">
    <location>
        <begin position="132"/>
        <end position="340"/>
    </location>
</feature>
<reference evidence="4" key="1">
    <citation type="submission" date="2021-03" db="EMBL/GenBank/DDBJ databases">
        <title>Agromyces archimandritus sp. nov., isolated from the cockroach Archimandrita tessellata.</title>
        <authorList>
            <person name="Guzman J."/>
            <person name="Ortuzar M."/>
            <person name="Poehlein A."/>
            <person name="Daniel R."/>
            <person name="Trujillo M."/>
            <person name="Vilcinskas A."/>
        </authorList>
    </citation>
    <scope>NUCLEOTIDE SEQUENCE</scope>
    <source>
        <strain evidence="4">G127AT</strain>
    </source>
</reference>
<dbReference type="GO" id="GO:0016491">
    <property type="term" value="F:oxidoreductase activity"/>
    <property type="evidence" value="ECO:0007669"/>
    <property type="project" value="InterPro"/>
</dbReference>
<dbReference type="InterPro" id="IPR018713">
    <property type="entry name" value="MPAB/Lcp_cat_dom"/>
</dbReference>
<feature type="compositionally biased region" description="Polar residues" evidence="1">
    <location>
        <begin position="37"/>
        <end position="52"/>
    </location>
</feature>
<dbReference type="InterPro" id="IPR037473">
    <property type="entry name" value="Lcp-like"/>
</dbReference>
<proteinExistence type="predicted"/>
<dbReference type="InterPro" id="IPR006311">
    <property type="entry name" value="TAT_signal"/>
</dbReference>
<dbReference type="EMBL" id="CP071696">
    <property type="protein sequence ID" value="QTX03785.1"/>
    <property type="molecule type" value="Genomic_DNA"/>
</dbReference>
<name>A0A975IMS9_9MICO</name>
<evidence type="ECO:0000313" key="4">
    <source>
        <dbReference type="EMBL" id="QTX03785.1"/>
    </source>
</evidence>
<feature type="chain" id="PRO_5037079378" evidence="2">
    <location>
        <begin position="30"/>
        <end position="409"/>
    </location>
</feature>
<dbReference type="Pfam" id="PF09995">
    <property type="entry name" value="MPAB_Lcp_cat"/>
    <property type="match status" value="1"/>
</dbReference>
<feature type="signal peptide" evidence="2">
    <location>
        <begin position="1"/>
        <end position="29"/>
    </location>
</feature>
<keyword evidence="2" id="KW-0732">Signal</keyword>
<dbReference type="Proteomes" id="UP000671914">
    <property type="component" value="Chromosome"/>
</dbReference>
<keyword evidence="5" id="KW-1185">Reference proteome</keyword>
<evidence type="ECO:0000313" key="5">
    <source>
        <dbReference type="Proteomes" id="UP000671914"/>
    </source>
</evidence>
<dbReference type="PANTHER" id="PTHR37539">
    <property type="entry name" value="SECRETED PROTEIN-RELATED"/>
    <property type="match status" value="1"/>
</dbReference>
<protein>
    <submittedName>
        <fullName evidence="4">DUF2236 domain-containing protein</fullName>
    </submittedName>
</protein>
<dbReference type="PANTHER" id="PTHR37539:SF1">
    <property type="entry name" value="ER-BOUND OXYGENASE MPAB_MPAB'_RUBBER OXYGENASE CATALYTIC DOMAIN-CONTAINING PROTEIN"/>
    <property type="match status" value="1"/>
</dbReference>
<sequence length="409" mass="45502">MADMNRRTVLTLGAALGLGGVFAPQAAQAAQAGRSPWTWSPTRSVLGSGSGTDPQWVWDDDIDRIMANVIDSGQVPAVNQAILPWVHNNQPLPTGLPPELSTWLQSSTQMPEWADMTKLRRAADFNRRKDLYLFVIYGIGGGIMSTVIPREAKSVYWSKGGADMQDRAAKTFSFGYDLSDIDAFEQSGEFVVTSNKTRMVHAAVRHLLPQSPHWQAVADEEIPISNQDILVTFHSTGTFAHRKLREWRVPMTRADEEAFLHSWQVALHFLGVRDEYIPATWDAAHAQAAEILTPQLTWTQEGQELAEVLLGLTAQVDLGVTRGFLNEFVRYQLGNEVGDWLGLRRDYVAAATIRAGWPTYIAFREGLLPVAPVSFYMFDQFVRALAMAFLNRGESGTTTPITIPDMNRP</sequence>
<dbReference type="PROSITE" id="PS51318">
    <property type="entry name" value="TAT"/>
    <property type="match status" value="1"/>
</dbReference>
<gene>
    <name evidence="4" type="ORF">G127AT_10675</name>
</gene>
<evidence type="ECO:0000256" key="2">
    <source>
        <dbReference type="SAM" id="SignalP"/>
    </source>
</evidence>